<dbReference type="OrthoDB" id="6390192at2759"/>
<dbReference type="EMBL" id="GL732683">
    <property type="protein sequence ID" value="EFX67245.1"/>
    <property type="molecule type" value="Genomic_DNA"/>
</dbReference>
<organism evidence="2 3">
    <name type="scientific">Daphnia pulex</name>
    <name type="common">Water flea</name>
    <dbReference type="NCBI Taxonomy" id="6669"/>
    <lineage>
        <taxon>Eukaryota</taxon>
        <taxon>Metazoa</taxon>
        <taxon>Ecdysozoa</taxon>
        <taxon>Arthropoda</taxon>
        <taxon>Crustacea</taxon>
        <taxon>Branchiopoda</taxon>
        <taxon>Diplostraca</taxon>
        <taxon>Cladocera</taxon>
        <taxon>Anomopoda</taxon>
        <taxon>Daphniidae</taxon>
        <taxon>Daphnia</taxon>
    </lineage>
</organism>
<protein>
    <submittedName>
        <fullName evidence="2">Uncharacterized protein</fullName>
    </submittedName>
</protein>
<dbReference type="InParanoid" id="E9HLY8"/>
<feature type="compositionally biased region" description="Basic and acidic residues" evidence="1">
    <location>
        <begin position="27"/>
        <end position="94"/>
    </location>
</feature>
<dbReference type="PANTHER" id="PTHR33066:SF2">
    <property type="entry name" value="FILAGGRIN-2-LIKE"/>
    <property type="match status" value="1"/>
</dbReference>
<evidence type="ECO:0000313" key="2">
    <source>
        <dbReference type="EMBL" id="EFX67245.1"/>
    </source>
</evidence>
<evidence type="ECO:0000313" key="3">
    <source>
        <dbReference type="Proteomes" id="UP000000305"/>
    </source>
</evidence>
<feature type="region of interest" description="Disordered" evidence="1">
    <location>
        <begin position="1"/>
        <end position="115"/>
    </location>
</feature>
<dbReference type="PhylomeDB" id="E9HLY8"/>
<proteinExistence type="predicted"/>
<evidence type="ECO:0000256" key="1">
    <source>
        <dbReference type="SAM" id="MobiDB-lite"/>
    </source>
</evidence>
<feature type="compositionally biased region" description="Polar residues" evidence="1">
    <location>
        <begin position="335"/>
        <end position="348"/>
    </location>
</feature>
<dbReference type="HOGENOM" id="CLU_819556_0_0_1"/>
<accession>E9HLY8</accession>
<sequence>MSSSSARSGSSSSASSESRSGRNRHDRRGEEERDRRVREERERMDREDREERERTLREEEERANRDRETEERERRREREERDRESRSRSRDRPPRGGLPGIDEAPGVAPIAPAPFSGKFTLDREMGRDLRSWMAAKLKPAEGKQLREKYVPSFRSDSFELVCPQLDSSMARRLKDLKSVEATKAESIEKSLLAEQYKILDIARPLLFVWENLSKDPALKVSPLSEATGTALQLWGNSFFNLTARRRENILKTTDPKFVSLLNEPHRFCKKETGSLFGRSFLRRMVRDADDDRKLRNIGRAGGPHQKPYTRDSSNFRSGREHGRYNGRFQPYRGSNEFNKSGSFNQQSRGGRPVGLGGSLIRSAHPVFGEANGPLLFRQHAYE</sequence>
<dbReference type="PANTHER" id="PTHR33066">
    <property type="entry name" value="INTEGRASE_SAM-LIKE_N DOMAIN-CONTAINING PROTEIN"/>
    <property type="match status" value="1"/>
</dbReference>
<dbReference type="eggNOG" id="ENOG502RTCJ">
    <property type="taxonomic scope" value="Eukaryota"/>
</dbReference>
<gene>
    <name evidence="2" type="ORF">DAPPUDRAFT_115602</name>
</gene>
<keyword evidence="3" id="KW-1185">Reference proteome</keyword>
<reference evidence="2 3" key="1">
    <citation type="journal article" date="2011" name="Science">
        <title>The ecoresponsive genome of Daphnia pulex.</title>
        <authorList>
            <person name="Colbourne J.K."/>
            <person name="Pfrender M.E."/>
            <person name="Gilbert D."/>
            <person name="Thomas W.K."/>
            <person name="Tucker A."/>
            <person name="Oakley T.H."/>
            <person name="Tokishita S."/>
            <person name="Aerts A."/>
            <person name="Arnold G.J."/>
            <person name="Basu M.K."/>
            <person name="Bauer D.J."/>
            <person name="Caceres C.E."/>
            <person name="Carmel L."/>
            <person name="Casola C."/>
            <person name="Choi J.H."/>
            <person name="Detter J.C."/>
            <person name="Dong Q."/>
            <person name="Dusheyko S."/>
            <person name="Eads B.D."/>
            <person name="Frohlich T."/>
            <person name="Geiler-Samerotte K.A."/>
            <person name="Gerlach D."/>
            <person name="Hatcher P."/>
            <person name="Jogdeo S."/>
            <person name="Krijgsveld J."/>
            <person name="Kriventseva E.V."/>
            <person name="Kultz D."/>
            <person name="Laforsch C."/>
            <person name="Lindquist E."/>
            <person name="Lopez J."/>
            <person name="Manak J.R."/>
            <person name="Muller J."/>
            <person name="Pangilinan J."/>
            <person name="Patwardhan R.P."/>
            <person name="Pitluck S."/>
            <person name="Pritham E.J."/>
            <person name="Rechtsteiner A."/>
            <person name="Rho M."/>
            <person name="Rogozin I.B."/>
            <person name="Sakarya O."/>
            <person name="Salamov A."/>
            <person name="Schaack S."/>
            <person name="Shapiro H."/>
            <person name="Shiga Y."/>
            <person name="Skalitzky C."/>
            <person name="Smith Z."/>
            <person name="Souvorov A."/>
            <person name="Sung W."/>
            <person name="Tang Z."/>
            <person name="Tsuchiya D."/>
            <person name="Tu H."/>
            <person name="Vos H."/>
            <person name="Wang M."/>
            <person name="Wolf Y.I."/>
            <person name="Yamagata H."/>
            <person name="Yamada T."/>
            <person name="Ye Y."/>
            <person name="Shaw J.R."/>
            <person name="Andrews J."/>
            <person name="Crease T.J."/>
            <person name="Tang H."/>
            <person name="Lucas S.M."/>
            <person name="Robertson H.M."/>
            <person name="Bork P."/>
            <person name="Koonin E.V."/>
            <person name="Zdobnov E.M."/>
            <person name="Grigoriev I.V."/>
            <person name="Lynch M."/>
            <person name="Boore J.L."/>
        </authorList>
    </citation>
    <scope>NUCLEOTIDE SEQUENCE [LARGE SCALE GENOMIC DNA]</scope>
</reference>
<feature type="region of interest" description="Disordered" evidence="1">
    <location>
        <begin position="294"/>
        <end position="352"/>
    </location>
</feature>
<dbReference type="KEGG" id="dpx:DAPPUDRAFT_115602"/>
<feature type="compositionally biased region" description="Low complexity" evidence="1">
    <location>
        <begin position="1"/>
        <end position="18"/>
    </location>
</feature>
<dbReference type="Proteomes" id="UP000000305">
    <property type="component" value="Unassembled WGS sequence"/>
</dbReference>
<dbReference type="AlphaFoldDB" id="E9HLY8"/>
<name>E9HLY8_DAPPU</name>